<keyword evidence="2" id="KW-1185">Reference proteome</keyword>
<gene>
    <name evidence="1" type="ORF">EH55_08920</name>
</gene>
<dbReference type="GeneID" id="90982592"/>
<protein>
    <recommendedName>
        <fullName evidence="3">Ribosomal protein L7Ae/L30e/S12e/Gadd45 domain-containing protein</fullName>
    </recommendedName>
</protein>
<sequence length="117" mass="11896">MAEPSAAAKKALSLLGLARGAGALFIGQDKIAEALRGGGELAVFVTEDAGGGAMRKFLAAEERGRLKIYKLKNTGRALLGKSLGVGAAQAAALPAGSGFAEKIIAVLNEDRRSDADE</sequence>
<dbReference type="EMBL" id="JMKI01000004">
    <property type="protein sequence ID" value="KEJ93412.1"/>
    <property type="molecule type" value="Genomic_DNA"/>
</dbReference>
<dbReference type="InterPro" id="IPR029064">
    <property type="entry name" value="Ribosomal_eL30-like_sf"/>
</dbReference>
<accession>A0A073J6S2</accession>
<dbReference type="eggNOG" id="COG1358">
    <property type="taxonomic scope" value="Bacteria"/>
</dbReference>
<evidence type="ECO:0000313" key="1">
    <source>
        <dbReference type="EMBL" id="KEJ93412.1"/>
    </source>
</evidence>
<name>A0A073J6S2_9BACT</name>
<evidence type="ECO:0008006" key="3">
    <source>
        <dbReference type="Google" id="ProtNLM"/>
    </source>
</evidence>
<comment type="caution">
    <text evidence="1">The sequence shown here is derived from an EMBL/GenBank/DDBJ whole genome shotgun (WGS) entry which is preliminary data.</text>
</comment>
<dbReference type="Gene3D" id="3.30.1330.30">
    <property type="match status" value="1"/>
</dbReference>
<dbReference type="OrthoDB" id="9813251at2"/>
<dbReference type="SUPFAM" id="SSF55315">
    <property type="entry name" value="L30e-like"/>
    <property type="match status" value="1"/>
</dbReference>
<dbReference type="AlphaFoldDB" id="A0A073J6S2"/>
<organism evidence="1 2">
    <name type="scientific">Synergistes jonesii</name>
    <dbReference type="NCBI Taxonomy" id="2754"/>
    <lineage>
        <taxon>Bacteria</taxon>
        <taxon>Thermotogati</taxon>
        <taxon>Synergistota</taxon>
        <taxon>Synergistia</taxon>
        <taxon>Synergistales</taxon>
        <taxon>Synergistaceae</taxon>
        <taxon>Synergistes</taxon>
    </lineage>
</organism>
<dbReference type="RefSeq" id="WP_037974255.1">
    <property type="nucleotide sequence ID" value="NZ_CALIAO010000033.1"/>
</dbReference>
<proteinExistence type="predicted"/>
<dbReference type="STRING" id="2754.EH55_08920"/>
<evidence type="ECO:0000313" key="2">
    <source>
        <dbReference type="Proteomes" id="UP000027665"/>
    </source>
</evidence>
<dbReference type="Proteomes" id="UP000027665">
    <property type="component" value="Unassembled WGS sequence"/>
</dbReference>
<reference evidence="1 2" key="1">
    <citation type="submission" date="2014-04" db="EMBL/GenBank/DDBJ databases">
        <title>Draft Genome Sequence of Synergistes jonesii.</title>
        <authorList>
            <person name="Coil D.A."/>
            <person name="Eisen J.A."/>
            <person name="Holland-Moritz H.E."/>
        </authorList>
    </citation>
    <scope>NUCLEOTIDE SEQUENCE [LARGE SCALE GENOMIC DNA]</scope>
    <source>
        <strain evidence="1 2">78-1</strain>
    </source>
</reference>